<dbReference type="PANTHER" id="PTHR35561">
    <property type="entry name" value="RNA 2',3'-CYCLIC PHOSPHODIESTERASE"/>
    <property type="match status" value="1"/>
</dbReference>
<protein>
    <submittedName>
        <fullName evidence="2">LigT like Phosphoesterase family protein</fullName>
    </submittedName>
</protein>
<reference evidence="2 3" key="1">
    <citation type="submission" date="2015-11" db="EMBL/GenBank/DDBJ databases">
        <title>Exploring the genomic traits of fungus-feeding bacterial genus Collimonas.</title>
        <authorList>
            <person name="Song C."/>
            <person name="Schmidt R."/>
            <person name="de Jager V."/>
            <person name="Krzyzanowska D."/>
            <person name="Jongedijk E."/>
            <person name="Cankar K."/>
            <person name="Beekwilder J."/>
            <person name="van Veen A."/>
            <person name="de Boer W."/>
            <person name="van Veen J.A."/>
            <person name="Garbeva P."/>
        </authorList>
    </citation>
    <scope>NUCLEOTIDE SEQUENCE [LARGE SCALE GENOMIC DNA]</scope>
    <source>
        <strain evidence="2 3">Ter282</strain>
    </source>
</reference>
<dbReference type="PATRIC" id="fig|279058.18.peg.3052"/>
<accession>A0A127QL70</accession>
<organism evidence="2 3">
    <name type="scientific">Collimonas arenae</name>
    <dbReference type="NCBI Taxonomy" id="279058"/>
    <lineage>
        <taxon>Bacteria</taxon>
        <taxon>Pseudomonadati</taxon>
        <taxon>Pseudomonadota</taxon>
        <taxon>Betaproteobacteria</taxon>
        <taxon>Burkholderiales</taxon>
        <taxon>Oxalobacteraceae</taxon>
        <taxon>Collimonas</taxon>
    </lineage>
</organism>
<keyword evidence="1" id="KW-0378">Hydrolase</keyword>
<dbReference type="Gene3D" id="3.90.1140.10">
    <property type="entry name" value="Cyclic phosphodiesterase"/>
    <property type="match status" value="1"/>
</dbReference>
<dbReference type="AlphaFoldDB" id="A0A127QL70"/>
<dbReference type="InterPro" id="IPR004175">
    <property type="entry name" value="RNA_CPDase"/>
</dbReference>
<dbReference type="Proteomes" id="UP000071778">
    <property type="component" value="Chromosome"/>
</dbReference>
<dbReference type="InterPro" id="IPR009097">
    <property type="entry name" value="Cyclic_Pdiesterase"/>
</dbReference>
<name>A0A127QL70_9BURK</name>
<evidence type="ECO:0000313" key="2">
    <source>
        <dbReference type="EMBL" id="AMP10808.1"/>
    </source>
</evidence>
<dbReference type="GO" id="GO:0008664">
    <property type="term" value="F:RNA 2',3'-cyclic 3'-phosphodiesterase activity"/>
    <property type="evidence" value="ECO:0007669"/>
    <property type="project" value="InterPro"/>
</dbReference>
<keyword evidence="3" id="KW-1185">Reference proteome</keyword>
<dbReference type="GO" id="GO:0004113">
    <property type="term" value="F:2',3'-cyclic-nucleotide 3'-phosphodiesterase activity"/>
    <property type="evidence" value="ECO:0007669"/>
    <property type="project" value="InterPro"/>
</dbReference>
<dbReference type="SUPFAM" id="SSF55144">
    <property type="entry name" value="LigT-like"/>
    <property type="match status" value="1"/>
</dbReference>
<dbReference type="RefSeq" id="WP_061537321.1">
    <property type="nucleotide sequence ID" value="NZ_CP013235.1"/>
</dbReference>
<evidence type="ECO:0000313" key="3">
    <source>
        <dbReference type="Proteomes" id="UP000071778"/>
    </source>
</evidence>
<sequence length="197" mass="21972">MHEQFFLPGFDAPPRPTDRLFFALIPAADAGTAIVRQGRLLREELGLTGRLIGVDRVHVTLSHLGDYLELPQDVVATAMSAAANVRAEPFDVVFERVVSFHGRPRNYPLVLVGGDGDSDSNATLTAFQRTLVKVLQKAGIRSANSHYTPHITLLYNKYRVPPRVVESIRWTVQEFALVHSLLGRSRHVTLARWPLQS</sequence>
<dbReference type="EMBL" id="CP013235">
    <property type="protein sequence ID" value="AMP10808.1"/>
    <property type="molecule type" value="Genomic_DNA"/>
</dbReference>
<proteinExistence type="predicted"/>
<dbReference type="PANTHER" id="PTHR35561:SF1">
    <property type="entry name" value="RNA 2',3'-CYCLIC PHOSPHODIESTERASE"/>
    <property type="match status" value="1"/>
</dbReference>
<gene>
    <name evidence="2" type="ORF">CAter282_3101</name>
</gene>
<dbReference type="Pfam" id="PF13563">
    <property type="entry name" value="2_5_RNA_ligase2"/>
    <property type="match status" value="1"/>
</dbReference>
<evidence type="ECO:0000256" key="1">
    <source>
        <dbReference type="ARBA" id="ARBA00022801"/>
    </source>
</evidence>